<feature type="region of interest" description="Disordered" evidence="2">
    <location>
        <begin position="269"/>
        <end position="313"/>
    </location>
</feature>
<evidence type="ECO:0000313" key="3">
    <source>
        <dbReference type="EMBL" id="RAV34249.1"/>
    </source>
</evidence>
<dbReference type="InterPro" id="IPR057369">
    <property type="entry name" value="VG15"/>
</dbReference>
<keyword evidence="1" id="KW-0175">Coiled coil</keyword>
<proteinExistence type="predicted"/>
<dbReference type="EMBL" id="PHQP01000022">
    <property type="protein sequence ID" value="RAV34249.1"/>
    <property type="molecule type" value="Genomic_DNA"/>
</dbReference>
<name>A0A364VC72_9CORY</name>
<accession>A0A364VC72</accession>
<gene>
    <name evidence="3" type="ORF">CWC39_04150</name>
</gene>
<dbReference type="Proteomes" id="UP000251047">
    <property type="component" value="Unassembled WGS sequence"/>
</dbReference>
<organism evidence="3 4">
    <name type="scientific">Corynebacterium heidelbergense</name>
    <dbReference type="NCBI Taxonomy" id="2055947"/>
    <lineage>
        <taxon>Bacteria</taxon>
        <taxon>Bacillati</taxon>
        <taxon>Actinomycetota</taxon>
        <taxon>Actinomycetes</taxon>
        <taxon>Mycobacteriales</taxon>
        <taxon>Corynebacteriaceae</taxon>
        <taxon>Corynebacterium</taxon>
    </lineage>
</organism>
<dbReference type="RefSeq" id="WP_112769252.1">
    <property type="nucleotide sequence ID" value="NZ_CP063191.1"/>
</dbReference>
<comment type="caution">
    <text evidence="3">The sequence shown here is derived from an EMBL/GenBank/DDBJ whole genome shotgun (WGS) entry which is preliminary data.</text>
</comment>
<evidence type="ECO:0000313" key="4">
    <source>
        <dbReference type="Proteomes" id="UP000251047"/>
    </source>
</evidence>
<sequence length="379" mass="41747">MARTLKGEQLTEEHRQQQVTIAGQVAEAIRRLFRRTVDWEDIDQSAEVFAREAAPVVAQYRLASRLRSIDYVEAFRAAEAIGRDVEGVEYPEDGLDVADIAAELLRSTRGAMKSVAKKGYGASDGMDRGEMAATGRAEKIAGDGGRSVVEAEVRQGRQAVGYARVADADPCPFCAMLASRGVYRMGQEAEGAGLYHRGSFIASNARFAGDGEFKVHDGCCCTLEPVYRVDGKLRLPGNGDELAREWAQVAAGQPDPWLAWQRWRQSGTLPENYDGPLDSKPRRAPVRGQATGVKKRPVPQKPSERARKRGVGARADWTSQDYLDHAEELAVRANRVQEELAALLEAGQTGFDAPVVHLEEEHKALLSRIARYRKKARTM</sequence>
<evidence type="ECO:0008006" key="5">
    <source>
        <dbReference type="Google" id="ProtNLM"/>
    </source>
</evidence>
<dbReference type="OrthoDB" id="3194844at2"/>
<protein>
    <recommendedName>
        <fullName evidence="5">MuF-like minor capsid protein</fullName>
    </recommendedName>
</protein>
<reference evidence="3 4" key="1">
    <citation type="journal article" date="2018" name="Syst. Appl. Microbiol.">
        <title>Corynebacterium heidelbergense sp. nov., isolated from the preen glands of Egyptian geese (Alopochen aegyptiacus).</title>
        <authorList>
            <person name="Braun M.S."/>
            <person name="Wang E."/>
            <person name="Zimmermann S."/>
            <person name="Wink M."/>
        </authorList>
    </citation>
    <scope>NUCLEOTIDE SEQUENCE [LARGE SCALE GENOMIC DNA]</scope>
    <source>
        <strain evidence="3 4">DSM 104638</strain>
    </source>
</reference>
<evidence type="ECO:0000256" key="2">
    <source>
        <dbReference type="SAM" id="MobiDB-lite"/>
    </source>
</evidence>
<evidence type="ECO:0000256" key="1">
    <source>
        <dbReference type="SAM" id="Coils"/>
    </source>
</evidence>
<dbReference type="Pfam" id="PF25310">
    <property type="entry name" value="VG15"/>
    <property type="match status" value="1"/>
</dbReference>
<feature type="coiled-coil region" evidence="1">
    <location>
        <begin position="326"/>
        <end position="375"/>
    </location>
</feature>
<dbReference type="AlphaFoldDB" id="A0A364VC72"/>